<feature type="transmembrane region" description="Helical" evidence="1">
    <location>
        <begin position="73"/>
        <end position="91"/>
    </location>
</feature>
<sequence>MNQELIAVSVFILHFAAIFLVIRLSEKRNANIHLWLLLTLGLGIIVLPIFLFFTSVDDTNNKLRCRKKYNYIFRYSFLGALIGLSLGSLGFSQVLSGDKSTFLFYLPLLLFNFVISTPWSLAIIFIDGSNVINASIFALGSMVNGTMIGAAYGSFKT</sequence>
<dbReference type="AlphaFoldDB" id="A0A1H3YL81"/>
<reference evidence="2 3" key="1">
    <citation type="submission" date="2016-10" db="EMBL/GenBank/DDBJ databases">
        <authorList>
            <person name="de Groot N.N."/>
        </authorList>
    </citation>
    <scope>NUCLEOTIDE SEQUENCE [LARGE SCALE GENOMIC DNA]</scope>
    <source>
        <strain evidence="2 3">DSM 7343</strain>
    </source>
</reference>
<keyword evidence="1" id="KW-0812">Transmembrane</keyword>
<feature type="transmembrane region" description="Helical" evidence="1">
    <location>
        <begin position="132"/>
        <end position="155"/>
    </location>
</feature>
<organism evidence="2 3">
    <name type="scientific">Desulfuromusa kysingii</name>
    <dbReference type="NCBI Taxonomy" id="37625"/>
    <lineage>
        <taxon>Bacteria</taxon>
        <taxon>Pseudomonadati</taxon>
        <taxon>Thermodesulfobacteriota</taxon>
        <taxon>Desulfuromonadia</taxon>
        <taxon>Desulfuromonadales</taxon>
        <taxon>Geopsychrobacteraceae</taxon>
        <taxon>Desulfuromusa</taxon>
    </lineage>
</organism>
<keyword evidence="1" id="KW-1133">Transmembrane helix</keyword>
<dbReference type="RefSeq" id="WP_092345896.1">
    <property type="nucleotide sequence ID" value="NZ_FNQN01000003.1"/>
</dbReference>
<keyword evidence="1" id="KW-0472">Membrane</keyword>
<gene>
    <name evidence="2" type="ORF">SAMN05660420_01285</name>
</gene>
<accession>A0A1H3YL81</accession>
<dbReference type="EMBL" id="FNQN01000003">
    <property type="protein sequence ID" value="SEA12243.1"/>
    <property type="molecule type" value="Genomic_DNA"/>
</dbReference>
<dbReference type="Proteomes" id="UP000199409">
    <property type="component" value="Unassembled WGS sequence"/>
</dbReference>
<protein>
    <submittedName>
        <fullName evidence="2">Uncharacterized protein</fullName>
    </submittedName>
</protein>
<evidence type="ECO:0000313" key="3">
    <source>
        <dbReference type="Proteomes" id="UP000199409"/>
    </source>
</evidence>
<evidence type="ECO:0000256" key="1">
    <source>
        <dbReference type="SAM" id="Phobius"/>
    </source>
</evidence>
<feature type="transmembrane region" description="Helical" evidence="1">
    <location>
        <begin position="34"/>
        <end position="53"/>
    </location>
</feature>
<name>A0A1H3YL81_9BACT</name>
<evidence type="ECO:0000313" key="2">
    <source>
        <dbReference type="EMBL" id="SEA12243.1"/>
    </source>
</evidence>
<dbReference type="STRING" id="37625.SAMN05660420_01285"/>
<proteinExistence type="predicted"/>
<feature type="transmembrane region" description="Helical" evidence="1">
    <location>
        <begin position="103"/>
        <end position="126"/>
    </location>
</feature>
<keyword evidence="3" id="KW-1185">Reference proteome</keyword>
<feature type="transmembrane region" description="Helical" evidence="1">
    <location>
        <begin position="6"/>
        <end position="22"/>
    </location>
</feature>